<gene>
    <name evidence="1" type="ORF">A6K76_01270</name>
</gene>
<keyword evidence="2" id="KW-1185">Reference proteome</keyword>
<accession>A0A1C0YU67</accession>
<proteinExistence type="predicted"/>
<protein>
    <recommendedName>
        <fullName evidence="3">ABC transporter ATP-binding protein</fullName>
    </recommendedName>
</protein>
<dbReference type="Proteomes" id="UP000093482">
    <property type="component" value="Unassembled WGS sequence"/>
</dbReference>
<reference evidence="1 2" key="1">
    <citation type="submission" date="2016-07" db="EMBL/GenBank/DDBJ databases">
        <title>Caryophanon latum genome sequencing.</title>
        <authorList>
            <person name="Verma A."/>
            <person name="Pal Y."/>
            <person name="Krishnamurthi S."/>
        </authorList>
    </citation>
    <scope>NUCLEOTIDE SEQUENCE [LARGE SCALE GENOMIC DNA]</scope>
    <source>
        <strain evidence="1 2">DSM 14151</strain>
    </source>
</reference>
<organism evidence="1 2">
    <name type="scientific">Caryophanon latum</name>
    <dbReference type="NCBI Taxonomy" id="33977"/>
    <lineage>
        <taxon>Bacteria</taxon>
        <taxon>Bacillati</taxon>
        <taxon>Bacillota</taxon>
        <taxon>Bacilli</taxon>
        <taxon>Bacillales</taxon>
        <taxon>Caryophanaceae</taxon>
        <taxon>Caryophanon</taxon>
    </lineage>
</organism>
<dbReference type="RefSeq" id="WP_066464056.1">
    <property type="nucleotide sequence ID" value="NZ_MATO01000034.1"/>
</dbReference>
<dbReference type="AlphaFoldDB" id="A0A1C0YU67"/>
<dbReference type="SUPFAM" id="SSF52540">
    <property type="entry name" value="P-loop containing nucleoside triphosphate hydrolases"/>
    <property type="match status" value="1"/>
</dbReference>
<dbReference type="EMBL" id="MATO01000034">
    <property type="protein sequence ID" value="OCS90710.1"/>
    <property type="molecule type" value="Genomic_DNA"/>
</dbReference>
<dbReference type="OrthoDB" id="9804819at2"/>
<evidence type="ECO:0000313" key="1">
    <source>
        <dbReference type="EMBL" id="OCS90710.1"/>
    </source>
</evidence>
<comment type="caution">
    <text evidence="1">The sequence shown here is derived from an EMBL/GenBank/DDBJ whole genome shotgun (WGS) entry which is preliminary data.</text>
</comment>
<sequence length="72" mass="7987">MCACRDDGATILMSTHALDTAERLCDTFLYVHEGRLIAQGTLHELQRDPSDTLLDVFDDVIARAARAEAMHV</sequence>
<evidence type="ECO:0008006" key="3">
    <source>
        <dbReference type="Google" id="ProtNLM"/>
    </source>
</evidence>
<evidence type="ECO:0000313" key="2">
    <source>
        <dbReference type="Proteomes" id="UP000093482"/>
    </source>
</evidence>
<name>A0A1C0YU67_9BACL</name>
<dbReference type="Gene3D" id="3.40.50.300">
    <property type="entry name" value="P-loop containing nucleotide triphosphate hydrolases"/>
    <property type="match status" value="1"/>
</dbReference>
<dbReference type="InterPro" id="IPR027417">
    <property type="entry name" value="P-loop_NTPase"/>
</dbReference>